<gene>
    <name evidence="3" type="ORF">J2I48_15040</name>
</gene>
<reference evidence="3 4" key="1">
    <citation type="submission" date="2021-03" db="EMBL/GenBank/DDBJ databases">
        <title>Fibrella sp. HMF5036 genome sequencing and assembly.</title>
        <authorList>
            <person name="Kang H."/>
            <person name="Kim H."/>
            <person name="Bae S."/>
            <person name="Joh K."/>
        </authorList>
    </citation>
    <scope>NUCLEOTIDE SEQUENCE [LARGE SCALE GENOMIC DNA]</scope>
    <source>
        <strain evidence="3 4">HMF5036</strain>
    </source>
</reference>
<dbReference type="Proteomes" id="UP000664795">
    <property type="component" value="Unassembled WGS sequence"/>
</dbReference>
<dbReference type="InterPro" id="IPR052517">
    <property type="entry name" value="GlcG_carb_metab_protein"/>
</dbReference>
<dbReference type="InterPro" id="IPR005624">
    <property type="entry name" value="PduO/GlcC-like"/>
</dbReference>
<feature type="region of interest" description="Disordered" evidence="1">
    <location>
        <begin position="140"/>
        <end position="159"/>
    </location>
</feature>
<sequence length="159" mass="16688">MTTMNAIKLLTISTLLITQAAWAQVKPTYLLTQESCRKIAASARAFATTNAAPGGSIAIVDAGGHLLYLERMDNTFAQAAEVSWQKARTAALFRKTTKTFEDNINTGRVALTTVGPVMLQGGVPIVYRGEVIGAIGVSGTKSADQDTDVANAGAATQLD</sequence>
<dbReference type="Pfam" id="PF03928">
    <property type="entry name" value="HbpS-like"/>
    <property type="match status" value="1"/>
</dbReference>
<keyword evidence="4" id="KW-1185">Reference proteome</keyword>
<feature type="chain" id="PRO_5037599168" evidence="2">
    <location>
        <begin position="24"/>
        <end position="159"/>
    </location>
</feature>
<feature type="signal peptide" evidence="2">
    <location>
        <begin position="1"/>
        <end position="23"/>
    </location>
</feature>
<evidence type="ECO:0000313" key="3">
    <source>
        <dbReference type="EMBL" id="MBO0932325.1"/>
    </source>
</evidence>
<protein>
    <submittedName>
        <fullName evidence="3">Heme-binding protein</fullName>
    </submittedName>
</protein>
<dbReference type="PANTHER" id="PTHR34309">
    <property type="entry name" value="SLR1406 PROTEIN"/>
    <property type="match status" value="1"/>
</dbReference>
<evidence type="ECO:0000256" key="1">
    <source>
        <dbReference type="SAM" id="MobiDB-lite"/>
    </source>
</evidence>
<dbReference type="PANTHER" id="PTHR34309:SF1">
    <property type="entry name" value="PROTEIN GLCG"/>
    <property type="match status" value="1"/>
</dbReference>
<organism evidence="3 4">
    <name type="scientific">Fibrella aquatilis</name>
    <dbReference type="NCBI Taxonomy" id="2817059"/>
    <lineage>
        <taxon>Bacteria</taxon>
        <taxon>Pseudomonadati</taxon>
        <taxon>Bacteroidota</taxon>
        <taxon>Cytophagia</taxon>
        <taxon>Cytophagales</taxon>
        <taxon>Spirosomataceae</taxon>
        <taxon>Fibrella</taxon>
    </lineage>
</organism>
<dbReference type="SUPFAM" id="SSF143744">
    <property type="entry name" value="GlcG-like"/>
    <property type="match status" value="1"/>
</dbReference>
<comment type="caution">
    <text evidence="3">The sequence shown here is derived from an EMBL/GenBank/DDBJ whole genome shotgun (WGS) entry which is preliminary data.</text>
</comment>
<dbReference type="AlphaFoldDB" id="A0A939G8J0"/>
<evidence type="ECO:0000256" key="2">
    <source>
        <dbReference type="SAM" id="SignalP"/>
    </source>
</evidence>
<dbReference type="InterPro" id="IPR038084">
    <property type="entry name" value="PduO/GlcC-like_sf"/>
</dbReference>
<proteinExistence type="predicted"/>
<accession>A0A939G8J0</accession>
<evidence type="ECO:0000313" key="4">
    <source>
        <dbReference type="Proteomes" id="UP000664795"/>
    </source>
</evidence>
<name>A0A939G8J0_9BACT</name>
<dbReference type="Gene3D" id="3.30.450.150">
    <property type="entry name" value="Haem-degrading domain"/>
    <property type="match status" value="1"/>
</dbReference>
<dbReference type="EMBL" id="JAFMYU010000011">
    <property type="protein sequence ID" value="MBO0932325.1"/>
    <property type="molecule type" value="Genomic_DNA"/>
</dbReference>
<keyword evidence="2" id="KW-0732">Signal</keyword>